<sequence length="168" mass="19440">MSIFTPDLYLHRITDLTPQRLAQHHIRGIILDVDNTLTHHGSQEVTQEILDWLALMKHHGLKLTIASNNYDKRIRPFAKKLGLDYIAMSCKPMTIAFTKACKRFQLPPGQVALVGDQVYTDILGGNLKGLFTVLVQPFELETGWLFRAKRKLEQRHLRHCRIEEQEKE</sequence>
<dbReference type="InterPro" id="IPR023214">
    <property type="entry name" value="HAD_sf"/>
</dbReference>
<dbReference type="InterPro" id="IPR010021">
    <property type="entry name" value="PGPP1/Gep4"/>
</dbReference>
<dbReference type="InterPro" id="IPR051400">
    <property type="entry name" value="HAD-like_hydrolase"/>
</dbReference>
<name>A0A8J6TPF1_9FIRM</name>
<evidence type="ECO:0000256" key="2">
    <source>
        <dbReference type="ARBA" id="ARBA00022842"/>
    </source>
</evidence>
<dbReference type="NCBIfam" id="TIGR01668">
    <property type="entry name" value="YqeG_hyp_ppase"/>
    <property type="match status" value="1"/>
</dbReference>
<dbReference type="InterPro" id="IPR006549">
    <property type="entry name" value="HAD-SF_hydro_IIIA"/>
</dbReference>
<proteinExistence type="predicted"/>
<dbReference type="Gene3D" id="3.40.50.1000">
    <property type="entry name" value="HAD superfamily/HAD-like"/>
    <property type="match status" value="1"/>
</dbReference>
<organism evidence="3 4">
    <name type="scientific">Massiliimalia timonensis</name>
    <dbReference type="NCBI Taxonomy" id="1987501"/>
    <lineage>
        <taxon>Bacteria</taxon>
        <taxon>Bacillati</taxon>
        <taxon>Bacillota</taxon>
        <taxon>Clostridia</taxon>
        <taxon>Eubacteriales</taxon>
        <taxon>Oscillospiraceae</taxon>
        <taxon>Massiliimalia</taxon>
    </lineage>
</organism>
<dbReference type="NCBIfam" id="TIGR01662">
    <property type="entry name" value="HAD-SF-IIIA"/>
    <property type="match status" value="1"/>
</dbReference>
<keyword evidence="2" id="KW-0460">Magnesium</keyword>
<dbReference type="SUPFAM" id="SSF56784">
    <property type="entry name" value="HAD-like"/>
    <property type="match status" value="1"/>
</dbReference>
<keyword evidence="4" id="KW-1185">Reference proteome</keyword>
<dbReference type="Pfam" id="PF00702">
    <property type="entry name" value="Hydrolase"/>
    <property type="match status" value="1"/>
</dbReference>
<dbReference type="CDD" id="cd16416">
    <property type="entry name" value="HAD_BsYqeG-like"/>
    <property type="match status" value="1"/>
</dbReference>
<keyword evidence="1" id="KW-0378">Hydrolase</keyword>
<dbReference type="AlphaFoldDB" id="A0A8J6TPF1"/>
<gene>
    <name evidence="3" type="ORF">H8702_03140</name>
</gene>
<dbReference type="RefSeq" id="WP_158662584.1">
    <property type="nucleotide sequence ID" value="NZ_FYDD01000003.1"/>
</dbReference>
<dbReference type="PANTHER" id="PTHR46470">
    <property type="entry name" value="N-ACYLNEURAMINATE-9-PHOSPHATASE"/>
    <property type="match status" value="1"/>
</dbReference>
<evidence type="ECO:0000256" key="1">
    <source>
        <dbReference type="ARBA" id="ARBA00022801"/>
    </source>
</evidence>
<evidence type="ECO:0000313" key="4">
    <source>
        <dbReference type="Proteomes" id="UP000632659"/>
    </source>
</evidence>
<reference evidence="3" key="1">
    <citation type="submission" date="2020-08" db="EMBL/GenBank/DDBJ databases">
        <title>Genome public.</title>
        <authorList>
            <person name="Liu C."/>
            <person name="Sun Q."/>
        </authorList>
    </citation>
    <scope>NUCLEOTIDE SEQUENCE</scope>
    <source>
        <strain evidence="3">NSJ-15</strain>
    </source>
</reference>
<comment type="caution">
    <text evidence="3">The sequence shown here is derived from an EMBL/GenBank/DDBJ whole genome shotgun (WGS) entry which is preliminary data.</text>
</comment>
<dbReference type="EMBL" id="JACRTL010000001">
    <property type="protein sequence ID" value="MBC8610119.1"/>
    <property type="molecule type" value="Genomic_DNA"/>
</dbReference>
<evidence type="ECO:0000313" key="3">
    <source>
        <dbReference type="EMBL" id="MBC8610119.1"/>
    </source>
</evidence>
<dbReference type="GO" id="GO:0008962">
    <property type="term" value="F:phosphatidylglycerophosphatase activity"/>
    <property type="evidence" value="ECO:0007669"/>
    <property type="project" value="InterPro"/>
</dbReference>
<dbReference type="InterPro" id="IPR036412">
    <property type="entry name" value="HAD-like_sf"/>
</dbReference>
<dbReference type="OrthoDB" id="9787572at2"/>
<dbReference type="Proteomes" id="UP000632659">
    <property type="component" value="Unassembled WGS sequence"/>
</dbReference>
<protein>
    <submittedName>
        <fullName evidence="3">YqeG family HAD IIIA-type phosphatase</fullName>
    </submittedName>
</protein>
<accession>A0A8J6TPF1</accession>